<dbReference type="EMBL" id="JBANRG010000048">
    <property type="protein sequence ID" value="KAK7445191.1"/>
    <property type="molecule type" value="Genomic_DNA"/>
</dbReference>
<sequence>MNSEPSLNSSNKTFVPGLDFTLSSDRSQYIRRLHGRERLSATNSALNNGVLQQYGIMEITFKDPIPEQNLRIYLHSAWIKLRFHAPWVACRCASLNSIDPTIEPNSFYFSYDNTVPGANSKYPPVSHILKSWAEETVVFRSEIMTWEEWEVAFKEVYWHPSEGHSGMELHVAKGIDERRWFFLTSAPHWTTDARGLFSVVDMFYKLLTKELETLQISGATQEKVKPSSGSGYISYEHLPWGQEISRLTPAATLLIPDVGVITTSMLSSQGQSHPVQFTRPVISARHSQYNTNETDSRILISDPSSNVSDTLLNPIVLSPSSTRSLALACKKAKCTFTALMNSILVLADVEMTMRTFMDDLKEDERDENLSFMEDNWKKADVWCVPVNVADMRTHVYPRYTALHGSATTGGTMNVMFPTSHSMSIIRQCLEITNWSTREGKLSINRAWYQNPKYFWDGMVKDTQRLLKIGALQPPHAYHASSVAAESFCPLLSPESAESITGTGGVVASSLGSVERLGIFRDISPLIRAHDKDNQKSPPFLMTNLACGLRTYGSASIIVHSWEYNGRLVVNLQGSKKWQSPQMWKIFGEVVSQALYKILEMTEEDDGNNGNGRAKAVL</sequence>
<dbReference type="EMBL" id="JBANRG010000016">
    <property type="protein sequence ID" value="KAK7459641.1"/>
    <property type="molecule type" value="Genomic_DNA"/>
</dbReference>
<evidence type="ECO:0000313" key="1">
    <source>
        <dbReference type="EMBL" id="KAK7445191.1"/>
    </source>
</evidence>
<keyword evidence="3" id="KW-1185">Reference proteome</keyword>
<dbReference type="Gene3D" id="3.30.559.10">
    <property type="entry name" value="Chloramphenicol acetyltransferase-like domain"/>
    <property type="match status" value="1"/>
</dbReference>
<accession>A0ABR1JGN1</accession>
<dbReference type="Proteomes" id="UP001498398">
    <property type="component" value="Unassembled WGS sequence"/>
</dbReference>
<proteinExistence type="predicted"/>
<comment type="caution">
    <text evidence="2">The sequence shown here is derived from an EMBL/GenBank/DDBJ whole genome shotgun (WGS) entry which is preliminary data.</text>
</comment>
<protein>
    <submittedName>
        <fullName evidence="2">Uncharacterized protein</fullName>
    </submittedName>
</protein>
<organism evidence="2 3">
    <name type="scientific">Marasmiellus scandens</name>
    <dbReference type="NCBI Taxonomy" id="2682957"/>
    <lineage>
        <taxon>Eukaryota</taxon>
        <taxon>Fungi</taxon>
        <taxon>Dikarya</taxon>
        <taxon>Basidiomycota</taxon>
        <taxon>Agaricomycotina</taxon>
        <taxon>Agaricomycetes</taxon>
        <taxon>Agaricomycetidae</taxon>
        <taxon>Agaricales</taxon>
        <taxon>Marasmiineae</taxon>
        <taxon>Omphalotaceae</taxon>
        <taxon>Marasmiellus</taxon>
    </lineage>
</organism>
<reference evidence="2 3" key="1">
    <citation type="submission" date="2024-01" db="EMBL/GenBank/DDBJ databases">
        <title>A draft genome for the cacao thread blight pathogen Marasmiellus scandens.</title>
        <authorList>
            <person name="Baruah I.K."/>
            <person name="Leung J."/>
            <person name="Bukari Y."/>
            <person name="Amoako-Attah I."/>
            <person name="Meinhardt L.W."/>
            <person name="Bailey B.A."/>
            <person name="Cohen S.P."/>
        </authorList>
    </citation>
    <scope>NUCLEOTIDE SEQUENCE [LARGE SCALE GENOMIC DNA]</scope>
    <source>
        <strain evidence="2 3">GH-19</strain>
    </source>
</reference>
<name>A0ABR1JGN1_9AGAR</name>
<evidence type="ECO:0000313" key="3">
    <source>
        <dbReference type="Proteomes" id="UP001498398"/>
    </source>
</evidence>
<evidence type="ECO:0000313" key="2">
    <source>
        <dbReference type="EMBL" id="KAK7459641.1"/>
    </source>
</evidence>
<dbReference type="InterPro" id="IPR023213">
    <property type="entry name" value="CAT-like_dom_sf"/>
</dbReference>
<gene>
    <name evidence="2" type="ORF">VKT23_009623</name>
    <name evidence="1" type="ORF">VKT23_015060</name>
</gene>